<dbReference type="InterPro" id="IPR000979">
    <property type="entry name" value="Phosphodiesterase_MJ0936/Vps29"/>
</dbReference>
<dbReference type="PANTHER" id="PTHR42850:SF2">
    <property type="entry name" value="BLL5683 PROTEIN"/>
    <property type="match status" value="1"/>
</dbReference>
<organism evidence="4 5">
    <name type="scientific">Clostridium estertheticum subsp. estertheticum</name>
    <dbReference type="NCBI Taxonomy" id="1552"/>
    <lineage>
        <taxon>Bacteria</taxon>
        <taxon>Bacillati</taxon>
        <taxon>Bacillota</taxon>
        <taxon>Clostridia</taxon>
        <taxon>Eubacteriales</taxon>
        <taxon>Clostridiaceae</taxon>
        <taxon>Clostridium</taxon>
    </lineage>
</organism>
<dbReference type="PIRSF" id="PIRSF000883">
    <property type="entry name" value="Pesterase_MJ0912"/>
    <property type="match status" value="1"/>
</dbReference>
<keyword evidence="2" id="KW-0479">Metal-binding</keyword>
<dbReference type="PANTHER" id="PTHR42850">
    <property type="entry name" value="METALLOPHOSPHOESTERASE"/>
    <property type="match status" value="1"/>
</dbReference>
<gene>
    <name evidence="4" type="ORF">A7L45_03660</name>
</gene>
<comment type="cofactor">
    <cofactor evidence="2">
        <name>a divalent metal cation</name>
        <dbReference type="ChEBI" id="CHEBI:60240"/>
    </cofactor>
</comment>
<protein>
    <recommendedName>
        <fullName evidence="2">Phosphoesterase</fullName>
        <ecNumber evidence="2">3.1.4.-</ecNumber>
    </recommendedName>
</protein>
<dbReference type="InterPro" id="IPR050126">
    <property type="entry name" value="Ap4A_hydrolase"/>
</dbReference>
<evidence type="ECO:0000259" key="3">
    <source>
        <dbReference type="Pfam" id="PF12850"/>
    </source>
</evidence>
<reference evidence="5" key="1">
    <citation type="journal article" date="2016" name="Front. Microbiol.">
        <title>Complete Genome Sequence of Clostridium estertheticum DSM 8809, a Microbe Identified in Spoiled Vacuum Packed Beef.</title>
        <authorList>
            <person name="Yu Z."/>
            <person name="Gunn L."/>
            <person name="Brennan E."/>
            <person name="Reid R."/>
            <person name="Wall P.G."/>
            <person name="Gaora O.P."/>
            <person name="Hurley D."/>
            <person name="Bolton D."/>
            <person name="Fanning S."/>
        </authorList>
    </citation>
    <scope>NUCLEOTIDE SEQUENCE [LARGE SCALE GENOMIC DNA]</scope>
    <source>
        <strain evidence="5">DSM 8809</strain>
    </source>
</reference>
<evidence type="ECO:0000313" key="5">
    <source>
        <dbReference type="Proteomes" id="UP000182569"/>
    </source>
</evidence>
<evidence type="ECO:0000256" key="2">
    <source>
        <dbReference type="RuleBase" id="RU362039"/>
    </source>
</evidence>
<proteinExistence type="inferred from homology"/>
<dbReference type="NCBIfam" id="TIGR00040">
    <property type="entry name" value="yfcE"/>
    <property type="match status" value="1"/>
</dbReference>
<dbReference type="RefSeq" id="WP_071611516.1">
    <property type="nucleotide sequence ID" value="NZ_CP015756.1"/>
</dbReference>
<dbReference type="OrthoDB" id="9800565at2"/>
<accession>A0A1J0GCY8</accession>
<dbReference type="InterPro" id="IPR029052">
    <property type="entry name" value="Metallo-depent_PP-like"/>
</dbReference>
<dbReference type="InterPro" id="IPR011152">
    <property type="entry name" value="Pesterase_MJ0912"/>
</dbReference>
<sequence>MKIAVLSDIHGNGIALSYAIKDFKNLGINKIIILGDVVMKGPMPSQVMELLNDKSLEILAWIKGNTDMWFEEISETWMNSSVKERQLYLYYKYAEDNLKKEQILFIKNLPLEYSLLLNEFKILCVHGTPKSIVEAIDDSVSEDEIRKAINGVSEQVILCGHSHTCFIGEVNNKKIFNVGSIGNSLDGDNRISYGILDISKKEIKCTNRRIEYPINEIIDISIKNKFPLLDEYKSVILTACMNLKQ</sequence>
<dbReference type="KEGG" id="ceu:A7L45_03660"/>
<dbReference type="AlphaFoldDB" id="A0A1J0GCY8"/>
<dbReference type="InterPro" id="IPR024654">
    <property type="entry name" value="Calcineurin-like_PHP_lpxH"/>
</dbReference>
<keyword evidence="5" id="KW-1185">Reference proteome</keyword>
<comment type="similarity">
    <text evidence="1 2">Belongs to the metallophosphoesterase superfamily. YfcE family.</text>
</comment>
<dbReference type="EC" id="3.1.4.-" evidence="2"/>
<dbReference type="SUPFAM" id="SSF56300">
    <property type="entry name" value="Metallo-dependent phosphatases"/>
    <property type="match status" value="1"/>
</dbReference>
<evidence type="ECO:0000256" key="1">
    <source>
        <dbReference type="ARBA" id="ARBA00008950"/>
    </source>
</evidence>
<feature type="domain" description="Calcineurin-like phosphoesterase" evidence="3">
    <location>
        <begin position="1"/>
        <end position="200"/>
    </location>
</feature>
<dbReference type="Proteomes" id="UP000182569">
    <property type="component" value="Chromosome"/>
</dbReference>
<dbReference type="Gene3D" id="3.60.21.10">
    <property type="match status" value="1"/>
</dbReference>
<evidence type="ECO:0000313" key="4">
    <source>
        <dbReference type="EMBL" id="APC39220.1"/>
    </source>
</evidence>
<dbReference type="GO" id="GO:0016791">
    <property type="term" value="F:phosphatase activity"/>
    <property type="evidence" value="ECO:0007669"/>
    <property type="project" value="TreeGrafter"/>
</dbReference>
<dbReference type="STRING" id="1552.A7L45_03660"/>
<dbReference type="GO" id="GO:0046872">
    <property type="term" value="F:metal ion binding"/>
    <property type="evidence" value="ECO:0007669"/>
    <property type="project" value="UniProtKB-KW"/>
</dbReference>
<dbReference type="EMBL" id="CP015756">
    <property type="protein sequence ID" value="APC39220.1"/>
    <property type="molecule type" value="Genomic_DNA"/>
</dbReference>
<dbReference type="Pfam" id="PF12850">
    <property type="entry name" value="Metallophos_2"/>
    <property type="match status" value="1"/>
</dbReference>
<name>A0A1J0GCY8_9CLOT</name>
<dbReference type="GO" id="GO:0005737">
    <property type="term" value="C:cytoplasm"/>
    <property type="evidence" value="ECO:0007669"/>
    <property type="project" value="TreeGrafter"/>
</dbReference>